<dbReference type="InterPro" id="IPR000792">
    <property type="entry name" value="Tscrpt_reg_LuxR_C"/>
</dbReference>
<keyword evidence="6" id="KW-1185">Reference proteome</keyword>
<dbReference type="InterPro" id="IPR012349">
    <property type="entry name" value="Split_barrel_FMN-bd"/>
</dbReference>
<comment type="caution">
    <text evidence="5">The sequence shown here is derived from an EMBL/GenBank/DDBJ whole genome shotgun (WGS) entry which is preliminary data.</text>
</comment>
<dbReference type="SMART" id="SM00421">
    <property type="entry name" value="HTH_LUXR"/>
    <property type="match status" value="1"/>
</dbReference>
<dbReference type="InterPro" id="IPR036388">
    <property type="entry name" value="WH-like_DNA-bd_sf"/>
</dbReference>
<dbReference type="InterPro" id="IPR029016">
    <property type="entry name" value="GAF-like_dom_sf"/>
</dbReference>
<gene>
    <name evidence="5" type="ORF">D7M11_18705</name>
</gene>
<dbReference type="CDD" id="cd06170">
    <property type="entry name" value="LuxR_C_like"/>
    <property type="match status" value="1"/>
</dbReference>
<dbReference type="EMBL" id="RBAH01000013">
    <property type="protein sequence ID" value="RKN82006.1"/>
    <property type="molecule type" value="Genomic_DNA"/>
</dbReference>
<keyword evidence="3" id="KW-0804">Transcription</keyword>
<keyword evidence="2" id="KW-0238">DNA-binding</keyword>
<protein>
    <recommendedName>
        <fullName evidence="4">HTH luxR-type domain-containing protein</fullName>
    </recommendedName>
</protein>
<proteinExistence type="predicted"/>
<dbReference type="OrthoDB" id="2567653at2"/>
<dbReference type="Gene3D" id="3.30.450.40">
    <property type="match status" value="1"/>
</dbReference>
<dbReference type="InterPro" id="IPR016032">
    <property type="entry name" value="Sig_transdc_resp-reg_C-effctor"/>
</dbReference>
<dbReference type="SUPFAM" id="SSF50475">
    <property type="entry name" value="FMN-binding split barrel"/>
    <property type="match status" value="1"/>
</dbReference>
<dbReference type="PANTHER" id="PTHR44688">
    <property type="entry name" value="DNA-BINDING TRANSCRIPTIONAL ACTIVATOR DEVR_DOSR"/>
    <property type="match status" value="1"/>
</dbReference>
<dbReference type="PROSITE" id="PS50043">
    <property type="entry name" value="HTH_LUXR_2"/>
    <property type="match status" value="1"/>
</dbReference>
<evidence type="ECO:0000313" key="5">
    <source>
        <dbReference type="EMBL" id="RKN82006.1"/>
    </source>
</evidence>
<dbReference type="GO" id="GO:0045892">
    <property type="term" value="P:negative regulation of DNA-templated transcription"/>
    <property type="evidence" value="ECO:0007669"/>
    <property type="project" value="UniProtKB-ARBA"/>
</dbReference>
<dbReference type="Pfam" id="PF00196">
    <property type="entry name" value="GerE"/>
    <property type="match status" value="1"/>
</dbReference>
<evidence type="ECO:0000313" key="6">
    <source>
        <dbReference type="Proteomes" id="UP000282311"/>
    </source>
</evidence>
<name>A0A3B0CFW3_9BACL</name>
<feature type="domain" description="HTH luxR-type" evidence="4">
    <location>
        <begin position="315"/>
        <end position="381"/>
    </location>
</feature>
<evidence type="ECO:0000256" key="3">
    <source>
        <dbReference type="ARBA" id="ARBA00023163"/>
    </source>
</evidence>
<organism evidence="5 6">
    <name type="scientific">Paenibacillus ginsengarvi</name>
    <dbReference type="NCBI Taxonomy" id="400777"/>
    <lineage>
        <taxon>Bacteria</taxon>
        <taxon>Bacillati</taxon>
        <taxon>Bacillota</taxon>
        <taxon>Bacilli</taxon>
        <taxon>Bacillales</taxon>
        <taxon>Paenibacillaceae</taxon>
        <taxon>Paenibacillus</taxon>
    </lineage>
</organism>
<dbReference type="RefSeq" id="WP_120748760.1">
    <property type="nucleotide sequence ID" value="NZ_RBAH01000013.1"/>
</dbReference>
<dbReference type="SUPFAM" id="SSF46894">
    <property type="entry name" value="C-terminal effector domain of the bipartite response regulators"/>
    <property type="match status" value="1"/>
</dbReference>
<keyword evidence="1" id="KW-0805">Transcription regulation</keyword>
<evidence type="ECO:0000256" key="1">
    <source>
        <dbReference type="ARBA" id="ARBA00023015"/>
    </source>
</evidence>
<dbReference type="PRINTS" id="PR00038">
    <property type="entry name" value="HTHLUXR"/>
</dbReference>
<dbReference type="PROSITE" id="PS00622">
    <property type="entry name" value="HTH_LUXR_1"/>
    <property type="match status" value="1"/>
</dbReference>
<accession>A0A3B0CFW3</accession>
<dbReference type="PANTHER" id="PTHR44688:SF16">
    <property type="entry name" value="DNA-BINDING TRANSCRIPTIONAL ACTIVATOR DEVR_DOSR"/>
    <property type="match status" value="1"/>
</dbReference>
<dbReference type="Proteomes" id="UP000282311">
    <property type="component" value="Unassembled WGS sequence"/>
</dbReference>
<dbReference type="Gene3D" id="2.30.110.10">
    <property type="entry name" value="Electron Transport, Fmn-binding Protein, Chain A"/>
    <property type="match status" value="1"/>
</dbReference>
<reference evidence="5 6" key="1">
    <citation type="journal article" date="2007" name="Int. J. Syst. Evol. Microbiol.">
        <title>Paenibacillus ginsengarvi sp. nov., isolated from soil from ginseng cultivation.</title>
        <authorList>
            <person name="Yoon M.H."/>
            <person name="Ten L.N."/>
            <person name="Im W.T."/>
        </authorList>
    </citation>
    <scope>NUCLEOTIDE SEQUENCE [LARGE SCALE GENOMIC DNA]</scope>
    <source>
        <strain evidence="5 6">KCTC 13059</strain>
    </source>
</reference>
<sequence>MLPEEMVPAFEGAYPSVMMTADAEGMPNVVNLSRVWLVDPQHVAIANQMLNKTLRNLSVHPLATIKLANPVDLVHWELEARYTGFVSAGEWFEKVQRDLQTVSWMAGIDSAPPLKSVLLFEITGVRKCVEEARHLLPEPETFSVLLKALAEGLQLNRSSVWSDSGEREGEPELLASIGVPGAGADRTAFVSMERLAALVARERTVTRLRNIRSQMKYMHTLSDSGVATPQAPGPSSPSGFLAFPCIAADTVFGIICCEEMEPDTGVFARWPDDFFRLLARMLGETLASIAVTPQNERLSRFRQVVERTKLQWKKETDPFLTALSARERQVALCVAKGLTNAEIAKTLFISHRTVSTHMERIFLKLQLTSRAALTRYVVENGYEVDEFK</sequence>
<evidence type="ECO:0000256" key="2">
    <source>
        <dbReference type="ARBA" id="ARBA00023125"/>
    </source>
</evidence>
<evidence type="ECO:0000259" key="4">
    <source>
        <dbReference type="PROSITE" id="PS50043"/>
    </source>
</evidence>
<dbReference type="AlphaFoldDB" id="A0A3B0CFW3"/>
<dbReference type="GO" id="GO:0003677">
    <property type="term" value="F:DNA binding"/>
    <property type="evidence" value="ECO:0007669"/>
    <property type="project" value="UniProtKB-KW"/>
</dbReference>
<dbReference type="Gene3D" id="1.10.10.10">
    <property type="entry name" value="Winged helix-like DNA-binding domain superfamily/Winged helix DNA-binding domain"/>
    <property type="match status" value="1"/>
</dbReference>